<evidence type="ECO:0000313" key="13">
    <source>
        <dbReference type="Proteomes" id="UP000824201"/>
    </source>
</evidence>
<evidence type="ECO:0000256" key="10">
    <source>
        <dbReference type="RuleBase" id="RU367119"/>
    </source>
</evidence>
<evidence type="ECO:0000256" key="8">
    <source>
        <dbReference type="ARBA" id="ARBA00023139"/>
    </source>
</evidence>
<evidence type="ECO:0000259" key="11">
    <source>
        <dbReference type="Pfam" id="PF12849"/>
    </source>
</evidence>
<name>A0A9D1JD10_9FIRM</name>
<dbReference type="InterPro" id="IPR050811">
    <property type="entry name" value="Phosphate_ABC_transporter"/>
</dbReference>
<feature type="signal peptide" evidence="10">
    <location>
        <begin position="1"/>
        <end position="26"/>
    </location>
</feature>
<accession>A0A9D1JD10</accession>
<keyword evidence="8 10" id="KW-0564">Palmitate</keyword>
<dbReference type="NCBIfam" id="TIGR02136">
    <property type="entry name" value="ptsS_2"/>
    <property type="match status" value="1"/>
</dbReference>
<dbReference type="PANTHER" id="PTHR30570:SF1">
    <property type="entry name" value="PHOSPHATE-BINDING PROTEIN PSTS"/>
    <property type="match status" value="1"/>
</dbReference>
<evidence type="ECO:0000256" key="2">
    <source>
        <dbReference type="ARBA" id="ARBA00004193"/>
    </source>
</evidence>
<keyword evidence="10" id="KW-0472">Membrane</keyword>
<dbReference type="EMBL" id="DVHN01000045">
    <property type="protein sequence ID" value="HIR88051.1"/>
    <property type="molecule type" value="Genomic_DNA"/>
</dbReference>
<protein>
    <recommendedName>
        <fullName evidence="10">Phosphate-binding protein</fullName>
    </recommendedName>
</protein>
<evidence type="ECO:0000256" key="3">
    <source>
        <dbReference type="ARBA" id="ARBA00008725"/>
    </source>
</evidence>
<organism evidence="12 13">
    <name type="scientific">Candidatus Fimimorpha faecalis</name>
    <dbReference type="NCBI Taxonomy" id="2840824"/>
    <lineage>
        <taxon>Bacteria</taxon>
        <taxon>Bacillati</taxon>
        <taxon>Bacillota</taxon>
        <taxon>Clostridia</taxon>
        <taxon>Eubacteriales</taxon>
        <taxon>Candidatus Fimimorpha</taxon>
    </lineage>
</organism>
<dbReference type="SUPFAM" id="SSF53850">
    <property type="entry name" value="Periplasmic binding protein-like II"/>
    <property type="match status" value="1"/>
</dbReference>
<evidence type="ECO:0000256" key="9">
    <source>
        <dbReference type="ARBA" id="ARBA00023288"/>
    </source>
</evidence>
<dbReference type="PANTHER" id="PTHR30570">
    <property type="entry name" value="PERIPLASMIC PHOSPHATE BINDING COMPONENT OF PHOSPHATE ABC TRANSPORTER"/>
    <property type="match status" value="1"/>
</dbReference>
<comment type="function">
    <text evidence="10">Involved in the system for phosphate transport across the cytoplasmic membrane.</text>
</comment>
<proteinExistence type="inferred from homology"/>
<dbReference type="Pfam" id="PF12849">
    <property type="entry name" value="PBP_like_2"/>
    <property type="match status" value="1"/>
</dbReference>
<evidence type="ECO:0000256" key="6">
    <source>
        <dbReference type="ARBA" id="ARBA00022592"/>
    </source>
</evidence>
<dbReference type="AlphaFoldDB" id="A0A9D1JD10"/>
<keyword evidence="6 10" id="KW-0592">Phosphate transport</keyword>
<keyword evidence="10" id="KW-1003">Cell membrane</keyword>
<keyword evidence="9 10" id="KW-0449">Lipoprotein</keyword>
<comment type="subcellular location">
    <subcellularLocation>
        <location evidence="2 10">Cell membrane</location>
        <topology evidence="2 10">Lipid-anchor</topology>
    </subcellularLocation>
</comment>
<dbReference type="GO" id="GO:0006817">
    <property type="term" value="P:phosphate ion transport"/>
    <property type="evidence" value="ECO:0007669"/>
    <property type="project" value="UniProtKB-UniRule"/>
</dbReference>
<sequence>MKKKNVVLAAVAAAVVTMVAGCGNQAANNTSQGDGSQTTGKVTGSFTMAGSTSMEKMARATNEVFMNTYPGTNVTAEFIGSGAGIESVLSGSAKVANVSRNLTDEEKAEGIVENIVAIDGIGVVVNPSNEVDDLTKEQLADIYTGEIKNWSEVGGSDEPIVVIGREASSGTREAFESILELEECSYSNELDNTGAVIAKVSAVKGAIGYVSLDVIDDSVKALKMDGVEATAENIKNGTYFLQRPFVMGTKGEIEEQEDIIQAYFEFLQSDEGKAVIEQVGLITVD</sequence>
<feature type="domain" description="PBP" evidence="11">
    <location>
        <begin position="36"/>
        <end position="271"/>
    </location>
</feature>
<comment type="subunit">
    <text evidence="4 10">The complex is composed of two ATP-binding proteins (PstB), two transmembrane proteins (PstC and PstA) and a solute-binding protein (PstS).</text>
</comment>
<dbReference type="CDD" id="cd13653">
    <property type="entry name" value="PBP2_phosphate_like_1"/>
    <property type="match status" value="1"/>
</dbReference>
<reference evidence="12" key="2">
    <citation type="journal article" date="2021" name="PeerJ">
        <title>Extensive microbial diversity within the chicken gut microbiome revealed by metagenomics and culture.</title>
        <authorList>
            <person name="Gilroy R."/>
            <person name="Ravi A."/>
            <person name="Getino M."/>
            <person name="Pursley I."/>
            <person name="Horton D.L."/>
            <person name="Alikhan N.F."/>
            <person name="Baker D."/>
            <person name="Gharbi K."/>
            <person name="Hall N."/>
            <person name="Watson M."/>
            <person name="Adriaenssens E.M."/>
            <person name="Foster-Nyarko E."/>
            <person name="Jarju S."/>
            <person name="Secka A."/>
            <person name="Antonio M."/>
            <person name="Oren A."/>
            <person name="Chaudhuri R.R."/>
            <person name="La Ragione R."/>
            <person name="Hildebrand F."/>
            <person name="Pallen M.J."/>
        </authorList>
    </citation>
    <scope>NUCLEOTIDE SEQUENCE</scope>
    <source>
        <strain evidence="12">ChiW13-3771</strain>
    </source>
</reference>
<dbReference type="PROSITE" id="PS51257">
    <property type="entry name" value="PROKAR_LIPOPROTEIN"/>
    <property type="match status" value="1"/>
</dbReference>
<dbReference type="InterPro" id="IPR011862">
    <property type="entry name" value="Phos-bd"/>
</dbReference>
<gene>
    <name evidence="12" type="ORF">IAC96_03790</name>
</gene>
<dbReference type="GO" id="GO:0005886">
    <property type="term" value="C:plasma membrane"/>
    <property type="evidence" value="ECO:0007669"/>
    <property type="project" value="UniProtKB-SubCell"/>
</dbReference>
<evidence type="ECO:0000256" key="1">
    <source>
        <dbReference type="ARBA" id="ARBA00002841"/>
    </source>
</evidence>
<evidence type="ECO:0000256" key="7">
    <source>
        <dbReference type="ARBA" id="ARBA00022729"/>
    </source>
</evidence>
<comment type="caution">
    <text evidence="12">The sequence shown here is derived from an EMBL/GenBank/DDBJ whole genome shotgun (WGS) entry which is preliminary data.</text>
</comment>
<dbReference type="Proteomes" id="UP000824201">
    <property type="component" value="Unassembled WGS sequence"/>
</dbReference>
<dbReference type="InterPro" id="IPR024370">
    <property type="entry name" value="PBP_domain"/>
</dbReference>
<feature type="chain" id="PRO_5039752282" description="Phosphate-binding protein" evidence="10">
    <location>
        <begin position="27"/>
        <end position="285"/>
    </location>
</feature>
<keyword evidence="5 10" id="KW-0813">Transport</keyword>
<keyword evidence="7 10" id="KW-0732">Signal</keyword>
<evidence type="ECO:0000256" key="5">
    <source>
        <dbReference type="ARBA" id="ARBA00022448"/>
    </source>
</evidence>
<reference evidence="12" key="1">
    <citation type="submission" date="2020-10" db="EMBL/GenBank/DDBJ databases">
        <authorList>
            <person name="Gilroy R."/>
        </authorList>
    </citation>
    <scope>NUCLEOTIDE SEQUENCE</scope>
    <source>
        <strain evidence="12">ChiW13-3771</strain>
    </source>
</reference>
<dbReference type="GO" id="GO:0042301">
    <property type="term" value="F:phosphate ion binding"/>
    <property type="evidence" value="ECO:0007669"/>
    <property type="project" value="UniProtKB-UniRule"/>
</dbReference>
<evidence type="ECO:0000313" key="12">
    <source>
        <dbReference type="EMBL" id="HIR88051.1"/>
    </source>
</evidence>
<comment type="similarity">
    <text evidence="3 10">Belongs to the PstS family.</text>
</comment>
<dbReference type="Gene3D" id="3.40.190.10">
    <property type="entry name" value="Periplasmic binding protein-like II"/>
    <property type="match status" value="2"/>
</dbReference>
<evidence type="ECO:0000256" key="4">
    <source>
        <dbReference type="ARBA" id="ARBA00011529"/>
    </source>
</evidence>
<comment type="function">
    <text evidence="1">Part of the ABC transporter complex PstSACB involved in phosphate import.</text>
</comment>